<name>A0A5S4WHI0_9BRAD</name>
<dbReference type="OrthoDB" id="9802114at2"/>
<proteinExistence type="predicted"/>
<dbReference type="CDD" id="cd04622">
    <property type="entry name" value="CBS_pair_HRP1_like"/>
    <property type="match status" value="1"/>
</dbReference>
<dbReference type="InterPro" id="IPR000644">
    <property type="entry name" value="CBS_dom"/>
</dbReference>
<dbReference type="SMART" id="SM00116">
    <property type="entry name" value="CBS"/>
    <property type="match status" value="2"/>
</dbReference>
<gene>
    <name evidence="4" type="ORF">FXB38_23705</name>
</gene>
<evidence type="ECO:0000313" key="5">
    <source>
        <dbReference type="Proteomes" id="UP000324853"/>
    </source>
</evidence>
<accession>A0A5S4WHI0</accession>
<protein>
    <submittedName>
        <fullName evidence="4">CBS domain-containing protein</fullName>
    </submittedName>
</protein>
<sequence>MKISEVMTRDAKIASPTDTLQQAAKLMKACDCGVLPVGEGDRLVGMITDRDIAVRCVAEGKGPDCEVRDAMTKEVKYCFEDEDISQVCANMSDIQVRRLPVLDRNKCLVGIVSLSDLARRSAGTAKALHGIAQPSQQHNQSFAAI</sequence>
<evidence type="ECO:0000256" key="2">
    <source>
        <dbReference type="PROSITE-ProRule" id="PRU00703"/>
    </source>
</evidence>
<organism evidence="4 5">
    <name type="scientific">Bradyrhizobium cytisi</name>
    <dbReference type="NCBI Taxonomy" id="515489"/>
    <lineage>
        <taxon>Bacteria</taxon>
        <taxon>Pseudomonadati</taxon>
        <taxon>Pseudomonadota</taxon>
        <taxon>Alphaproteobacteria</taxon>
        <taxon>Hyphomicrobiales</taxon>
        <taxon>Nitrobacteraceae</taxon>
        <taxon>Bradyrhizobium</taxon>
    </lineage>
</organism>
<dbReference type="Gene3D" id="3.10.580.10">
    <property type="entry name" value="CBS-domain"/>
    <property type="match status" value="1"/>
</dbReference>
<dbReference type="RefSeq" id="WP_148753382.1">
    <property type="nucleotide sequence ID" value="NZ_VSSR01000040.1"/>
</dbReference>
<dbReference type="PANTHER" id="PTHR43080">
    <property type="entry name" value="CBS DOMAIN-CONTAINING PROTEIN CBSX3, MITOCHONDRIAL"/>
    <property type="match status" value="1"/>
</dbReference>
<comment type="caution">
    <text evidence="4">The sequence shown here is derived from an EMBL/GenBank/DDBJ whole genome shotgun (WGS) entry which is preliminary data.</text>
</comment>
<evidence type="ECO:0000313" key="4">
    <source>
        <dbReference type="EMBL" id="TYL80842.1"/>
    </source>
</evidence>
<dbReference type="EMBL" id="VSSR01000040">
    <property type="protein sequence ID" value="TYL80842.1"/>
    <property type="molecule type" value="Genomic_DNA"/>
</dbReference>
<evidence type="ECO:0000256" key="1">
    <source>
        <dbReference type="ARBA" id="ARBA00023122"/>
    </source>
</evidence>
<dbReference type="AlphaFoldDB" id="A0A5S4WHI0"/>
<feature type="domain" description="CBS" evidence="3">
    <location>
        <begin position="7"/>
        <end position="65"/>
    </location>
</feature>
<dbReference type="InterPro" id="IPR046342">
    <property type="entry name" value="CBS_dom_sf"/>
</dbReference>
<dbReference type="PROSITE" id="PS51371">
    <property type="entry name" value="CBS"/>
    <property type="match status" value="2"/>
</dbReference>
<dbReference type="PANTHER" id="PTHR43080:SF2">
    <property type="entry name" value="CBS DOMAIN-CONTAINING PROTEIN"/>
    <property type="match status" value="1"/>
</dbReference>
<feature type="domain" description="CBS" evidence="3">
    <location>
        <begin position="71"/>
        <end position="128"/>
    </location>
</feature>
<dbReference type="SUPFAM" id="SSF54631">
    <property type="entry name" value="CBS-domain pair"/>
    <property type="match status" value="1"/>
</dbReference>
<dbReference type="Proteomes" id="UP000324853">
    <property type="component" value="Unassembled WGS sequence"/>
</dbReference>
<dbReference type="Pfam" id="PF00571">
    <property type="entry name" value="CBS"/>
    <property type="match status" value="2"/>
</dbReference>
<dbReference type="InterPro" id="IPR051257">
    <property type="entry name" value="Diverse_CBS-Domain"/>
</dbReference>
<evidence type="ECO:0000259" key="3">
    <source>
        <dbReference type="PROSITE" id="PS51371"/>
    </source>
</evidence>
<keyword evidence="5" id="KW-1185">Reference proteome</keyword>
<reference evidence="4 5" key="1">
    <citation type="submission" date="2019-08" db="EMBL/GenBank/DDBJ databases">
        <title>Bradyrhizobium hipponensis sp. nov., a rhizobium isolated from a Lupinus angustifolius root nodule in Tunisia.</title>
        <authorList>
            <person name="Off K."/>
            <person name="Rejili M."/>
            <person name="Mars M."/>
            <person name="Brachmann A."/>
            <person name="Marin M."/>
        </authorList>
    </citation>
    <scope>NUCLEOTIDE SEQUENCE [LARGE SCALE GENOMIC DNA]</scope>
    <source>
        <strain evidence="4 5">CTAW11</strain>
    </source>
</reference>
<keyword evidence="1 2" id="KW-0129">CBS domain</keyword>